<evidence type="ECO:0000313" key="2">
    <source>
        <dbReference type="EMBL" id="ERJ20203.1"/>
    </source>
</evidence>
<dbReference type="Gene3D" id="3.90.226.10">
    <property type="entry name" value="2-enoyl-CoA Hydratase, Chain A, domain 1"/>
    <property type="match status" value="1"/>
</dbReference>
<dbReference type="InterPro" id="IPR014748">
    <property type="entry name" value="Enoyl-CoA_hydra_C"/>
</dbReference>
<dbReference type="Proteomes" id="UP000006242">
    <property type="component" value="Unassembled WGS sequence"/>
</dbReference>
<dbReference type="InterPro" id="IPR029045">
    <property type="entry name" value="ClpP/crotonase-like_dom_sf"/>
</dbReference>
<keyword evidence="2" id="KW-0456">Lyase</keyword>
<dbReference type="PANTHER" id="PTHR42964">
    <property type="entry name" value="ENOYL-COA HYDRATASE"/>
    <property type="match status" value="1"/>
</dbReference>
<dbReference type="InterPro" id="IPR051683">
    <property type="entry name" value="Enoyl-CoA_Hydratase/Isomerase"/>
</dbReference>
<reference evidence="2 3" key="2">
    <citation type="journal article" date="2013" name="PLoS ONE">
        <title>INDIGO - INtegrated Data Warehouse of MIcrobial GenOmes with Examples from the Red Sea Extremophiles.</title>
        <authorList>
            <person name="Alam I."/>
            <person name="Antunes A."/>
            <person name="Kamau A.A."/>
            <person name="Ba Alawi W."/>
            <person name="Kalkatawi M."/>
            <person name="Stingl U."/>
            <person name="Bajic V.B."/>
        </authorList>
    </citation>
    <scope>NUCLEOTIDE SEQUENCE [LARGE SCALE GENOMIC DNA]</scope>
    <source>
        <strain evidence="2 3">E1L3A</strain>
    </source>
</reference>
<dbReference type="OrthoDB" id="9807606at2"/>
<dbReference type="STRING" id="1033802.SSPSH_000757"/>
<keyword evidence="3" id="KW-1185">Reference proteome</keyword>
<reference evidence="2 3" key="1">
    <citation type="journal article" date="2011" name="J. Bacteriol.">
        <title>Genome sequence of Salinisphaera shabanensis, a gammaproteobacterium from the harsh, variable environment of the brine-seawater interface of the Shaban Deep in the Red Sea.</title>
        <authorList>
            <person name="Antunes A."/>
            <person name="Alam I."/>
            <person name="Bajic V.B."/>
            <person name="Stingl U."/>
        </authorList>
    </citation>
    <scope>NUCLEOTIDE SEQUENCE [LARGE SCALE GENOMIC DNA]</scope>
    <source>
        <strain evidence="2 3">E1L3A</strain>
    </source>
</reference>
<dbReference type="Gene3D" id="1.10.12.10">
    <property type="entry name" value="Lyase 2-enoyl-coa Hydratase, Chain A, domain 2"/>
    <property type="match status" value="1"/>
</dbReference>
<evidence type="ECO:0000256" key="1">
    <source>
        <dbReference type="ARBA" id="ARBA00005254"/>
    </source>
</evidence>
<dbReference type="EC" id="4.2.1.57" evidence="2"/>
<accession>U2G1V9</accession>
<dbReference type="CDD" id="cd06558">
    <property type="entry name" value="crotonase-like"/>
    <property type="match status" value="1"/>
</dbReference>
<dbReference type="PANTHER" id="PTHR42964:SF1">
    <property type="entry name" value="POLYKETIDE BIOSYNTHESIS ENOYL-COA HYDRATASE PKSH-RELATED"/>
    <property type="match status" value="1"/>
</dbReference>
<dbReference type="EMBL" id="AFNV02000004">
    <property type="protein sequence ID" value="ERJ20203.1"/>
    <property type="molecule type" value="Genomic_DNA"/>
</dbReference>
<dbReference type="SUPFAM" id="SSF52096">
    <property type="entry name" value="ClpP/crotonase"/>
    <property type="match status" value="1"/>
</dbReference>
<name>U2G1V9_9GAMM</name>
<dbReference type="GO" id="GO:0008300">
    <property type="term" value="P:isoprenoid catabolic process"/>
    <property type="evidence" value="ECO:0007669"/>
    <property type="project" value="TreeGrafter"/>
</dbReference>
<dbReference type="GO" id="GO:0050005">
    <property type="term" value="F:isohexenylglutaconyl-CoA hydratase activity"/>
    <property type="evidence" value="ECO:0007669"/>
    <property type="project" value="UniProtKB-EC"/>
</dbReference>
<dbReference type="Pfam" id="PF00378">
    <property type="entry name" value="ECH_1"/>
    <property type="match status" value="1"/>
</dbReference>
<proteinExistence type="inferred from homology"/>
<comment type="similarity">
    <text evidence="1">Belongs to the enoyl-CoA hydratase/isomerase family.</text>
</comment>
<organism evidence="2 3">
    <name type="scientific">Salinisphaera shabanensis E1L3A</name>
    <dbReference type="NCBI Taxonomy" id="1033802"/>
    <lineage>
        <taxon>Bacteria</taxon>
        <taxon>Pseudomonadati</taxon>
        <taxon>Pseudomonadota</taxon>
        <taxon>Gammaproteobacteria</taxon>
        <taxon>Salinisphaerales</taxon>
        <taxon>Salinisphaeraceae</taxon>
        <taxon>Salinisphaera</taxon>
    </lineage>
</organism>
<evidence type="ECO:0000313" key="3">
    <source>
        <dbReference type="Proteomes" id="UP000006242"/>
    </source>
</evidence>
<sequence>MSLPETQHLALDQTDGVLVVTFDRADVSNALNIDMVEELAATFAAVSDDREVRAIVLRGAGRHFCAGADLKSIGAVSGDDPHAAVIAFNRRFGEVLAQIDRAPQAVVVVAHGAALGGGFGLLCVADITILTRDAVTGMPETRLGLPAAQIMPFAVKRIGITVTRRIAVCGLRFDGAEAYRLGVAHELVDDLAAADAALEKVITDIRACAPGANAASKRLLAALDGRSMDALADAAAEAFADCLLSAEGAEGTQAFREKRAPQWANK</sequence>
<protein>
    <submittedName>
        <fullName evidence="2">Isohexenylglutaconyl-CoA hydratase protein</fullName>
        <ecNumber evidence="2">4.2.1.57</ecNumber>
    </submittedName>
</protein>
<gene>
    <name evidence="2" type="primary">atuE</name>
    <name evidence="2" type="ORF">SSPSH_000757</name>
</gene>
<dbReference type="RefSeq" id="WP_006912282.1">
    <property type="nucleotide sequence ID" value="NZ_AFNV02000004.1"/>
</dbReference>
<dbReference type="eggNOG" id="COG1024">
    <property type="taxonomic scope" value="Bacteria"/>
</dbReference>
<dbReference type="InterPro" id="IPR001753">
    <property type="entry name" value="Enoyl-CoA_hydra/iso"/>
</dbReference>
<comment type="caution">
    <text evidence="2">The sequence shown here is derived from an EMBL/GenBank/DDBJ whole genome shotgun (WGS) entry which is preliminary data.</text>
</comment>
<dbReference type="AlphaFoldDB" id="U2G1V9"/>